<proteinExistence type="inferred from homology"/>
<organism evidence="3 4">
    <name type="scientific">Lacihabitans lacunae</name>
    <dbReference type="NCBI Taxonomy" id="1028214"/>
    <lineage>
        <taxon>Bacteria</taxon>
        <taxon>Pseudomonadati</taxon>
        <taxon>Bacteroidota</taxon>
        <taxon>Cytophagia</taxon>
        <taxon>Cytophagales</taxon>
        <taxon>Leadbetterellaceae</taxon>
        <taxon>Lacihabitans</taxon>
    </lineage>
</organism>
<evidence type="ECO:0000313" key="3">
    <source>
        <dbReference type="EMBL" id="MFC3809237.1"/>
    </source>
</evidence>
<dbReference type="Gene3D" id="2.20.200.10">
    <property type="entry name" value="Outer membrane efflux proteins (OEP)"/>
    <property type="match status" value="1"/>
</dbReference>
<dbReference type="NCBIfam" id="TIGR01845">
    <property type="entry name" value="outer_NodT"/>
    <property type="match status" value="1"/>
</dbReference>
<evidence type="ECO:0000313" key="4">
    <source>
        <dbReference type="Proteomes" id="UP001595616"/>
    </source>
</evidence>
<dbReference type="RefSeq" id="WP_379834029.1">
    <property type="nucleotide sequence ID" value="NZ_JBHRYQ010000001.1"/>
</dbReference>
<dbReference type="InterPro" id="IPR003423">
    <property type="entry name" value="OMP_efflux"/>
</dbReference>
<comment type="caution">
    <text evidence="3">The sequence shown here is derived from an EMBL/GenBank/DDBJ whole genome shotgun (WGS) entry which is preliminary data.</text>
</comment>
<dbReference type="Pfam" id="PF02321">
    <property type="entry name" value="OEP"/>
    <property type="match status" value="3"/>
</dbReference>
<dbReference type="Gene3D" id="1.20.1600.10">
    <property type="entry name" value="Outer membrane efflux proteins (OEP)"/>
    <property type="match status" value="1"/>
</dbReference>
<evidence type="ECO:0000256" key="1">
    <source>
        <dbReference type="ARBA" id="ARBA00007613"/>
    </source>
</evidence>
<gene>
    <name evidence="3" type="ORF">ACFOOI_01105</name>
</gene>
<keyword evidence="4" id="KW-1185">Reference proteome</keyword>
<keyword evidence="2" id="KW-0812">Transmembrane</keyword>
<dbReference type="SUPFAM" id="SSF56954">
    <property type="entry name" value="Outer membrane efflux proteins (OEP)"/>
    <property type="match status" value="1"/>
</dbReference>
<comment type="similarity">
    <text evidence="1 2">Belongs to the outer membrane factor (OMF) (TC 1.B.17) family.</text>
</comment>
<evidence type="ECO:0000256" key="2">
    <source>
        <dbReference type="RuleBase" id="RU362097"/>
    </source>
</evidence>
<dbReference type="InterPro" id="IPR010131">
    <property type="entry name" value="MdtP/NodT-like"/>
</dbReference>
<dbReference type="Proteomes" id="UP001595616">
    <property type="component" value="Unassembled WGS sequence"/>
</dbReference>
<comment type="subcellular location">
    <subcellularLocation>
        <location evidence="2">Cell membrane</location>
        <topology evidence="2">Lipid-anchor</topology>
    </subcellularLocation>
</comment>
<protein>
    <submittedName>
        <fullName evidence="3">TolC family protein</fullName>
    </submittedName>
</protein>
<keyword evidence="2" id="KW-1134">Transmembrane beta strand</keyword>
<dbReference type="EMBL" id="JBHRYQ010000001">
    <property type="protein sequence ID" value="MFC3809237.1"/>
    <property type="molecule type" value="Genomic_DNA"/>
</dbReference>
<keyword evidence="2" id="KW-0472">Membrane</keyword>
<sequence>MKISKIIIFFSFSTLVFNACKAPEIVSKDANKYIPSSFNASKDTTNSAALKWQNYFKDPYLSALIDTALINNQELNIIMQEIEISKNEIMAKQGEYKPFVNIGGGAGLDKVARYTSRGAMEANTEMKPGREMPDPLPDFQFGAYARWEVDIWHKLRNGRKAAVARYLGSVEGKNFMVTHLIAEIANSYYELLALDNQLEIVKQNVEIQSNALQIVRLQKEAARVTELAVKRFEAEVFKTRSMQFEIQQNIIETENRINFLVGRFPKTVDRNKAGLTDIVTEIAKVGVPAQLIQNRPDVKQAELRLQAAKIDVEIARANFYPSLGLSAGIGLQAFNPLYFAKLPQSILSNIAGDMMGPWINKNAIKATYFNANAMQTQAVYDYERTVLSAYLEVVNQMAKINNLKSSFDLKSQQVDALTQSIDISNRLFSSARADYMEVLLTQRDALESKFDLIETKKAQMNAWVNVYQALGGGWN</sequence>
<dbReference type="PANTHER" id="PTHR30203:SF30">
    <property type="entry name" value="OUTER MEMBRANE PROTEIN-RELATED"/>
    <property type="match status" value="1"/>
</dbReference>
<keyword evidence="2" id="KW-0449">Lipoprotein</keyword>
<accession>A0ABV7YQV5</accession>
<keyword evidence="2" id="KW-0564">Palmitate</keyword>
<reference evidence="4" key="1">
    <citation type="journal article" date="2019" name="Int. J. Syst. Evol. Microbiol.">
        <title>The Global Catalogue of Microorganisms (GCM) 10K type strain sequencing project: providing services to taxonomists for standard genome sequencing and annotation.</title>
        <authorList>
            <consortium name="The Broad Institute Genomics Platform"/>
            <consortium name="The Broad Institute Genome Sequencing Center for Infectious Disease"/>
            <person name="Wu L."/>
            <person name="Ma J."/>
        </authorList>
    </citation>
    <scope>NUCLEOTIDE SEQUENCE [LARGE SCALE GENOMIC DNA]</scope>
    <source>
        <strain evidence="4">CECT 7956</strain>
    </source>
</reference>
<name>A0ABV7YQV5_9BACT</name>
<dbReference type="PANTHER" id="PTHR30203">
    <property type="entry name" value="OUTER MEMBRANE CATION EFFLUX PROTEIN"/>
    <property type="match status" value="1"/>
</dbReference>